<keyword evidence="4" id="KW-1185">Reference proteome</keyword>
<dbReference type="PANTHER" id="PTHR15048">
    <property type="entry name" value="STARCH-BINDING DOMAIN-CONTAINING PROTEIN 1"/>
    <property type="match status" value="1"/>
</dbReference>
<evidence type="ECO:0000313" key="3">
    <source>
        <dbReference type="EMBL" id="EYU26655.1"/>
    </source>
</evidence>
<dbReference type="SUPFAM" id="SSF49452">
    <property type="entry name" value="Starch-binding domain-like"/>
    <property type="match status" value="1"/>
</dbReference>
<dbReference type="Proteomes" id="UP000030748">
    <property type="component" value="Unassembled WGS sequence"/>
</dbReference>
<protein>
    <recommendedName>
        <fullName evidence="2">CBM20 domain-containing protein</fullName>
    </recommendedName>
</protein>
<feature type="compositionally biased region" description="Acidic residues" evidence="1">
    <location>
        <begin position="341"/>
        <end position="357"/>
    </location>
</feature>
<dbReference type="GO" id="GO:2001070">
    <property type="term" value="F:starch binding"/>
    <property type="evidence" value="ECO:0007669"/>
    <property type="project" value="InterPro"/>
</dbReference>
<dbReference type="CDD" id="cd05467">
    <property type="entry name" value="CBM20"/>
    <property type="match status" value="1"/>
</dbReference>
<dbReference type="AlphaFoldDB" id="A0A022QJG9"/>
<dbReference type="FunFam" id="2.60.40.10:FF:000552">
    <property type="entry name" value="Related to glucoamylase"/>
    <property type="match status" value="1"/>
</dbReference>
<evidence type="ECO:0000256" key="1">
    <source>
        <dbReference type="SAM" id="MobiDB-lite"/>
    </source>
</evidence>
<sequence length="405" mass="46156">MKTLASSYDLKLFMCSNNKQQRDTAVLWWSRQEHAFVQHQKVGAGDCCSLAVSFRRRCIHPVTAAASSLQTNFESEEIETINSGADHPKTIHVRFKLHKECEFGQQFLIVGDDPIIGLWDPSEGVPLNWSDGHLWTAEMDIPSGKMMKYKFILKGDTGIISWQTGPDRILETWDTDKTIIVFEDWDNPELQHIFEEDDLNDETLIYSELLILDEELNNHGERTFEPMVAENITEESREQDLSFVSGAVITGITDQTKEEVVYGNGSNLLSSKDEGVHVLVPGLIQMAEEEMEETKLKPVVENNSVESTTAEFDEIETKNSYSSDIAACPSELTTTIITQKEDEEEKEEAEQEEDETSELMIKDDEKGRFCEREHMEEDNVLESAMQWGRQTLQKFLANFGFSMTL</sequence>
<dbReference type="InterPro" id="IPR013784">
    <property type="entry name" value="Carb-bd-like_fold"/>
</dbReference>
<dbReference type="InterPro" id="IPR013783">
    <property type="entry name" value="Ig-like_fold"/>
</dbReference>
<dbReference type="PANTHER" id="PTHR15048:SF0">
    <property type="entry name" value="STARCH-BINDING DOMAIN-CONTAINING PROTEIN 1"/>
    <property type="match status" value="1"/>
</dbReference>
<organism evidence="3 4">
    <name type="scientific">Erythranthe guttata</name>
    <name type="common">Yellow monkey flower</name>
    <name type="synonym">Mimulus guttatus</name>
    <dbReference type="NCBI Taxonomy" id="4155"/>
    <lineage>
        <taxon>Eukaryota</taxon>
        <taxon>Viridiplantae</taxon>
        <taxon>Streptophyta</taxon>
        <taxon>Embryophyta</taxon>
        <taxon>Tracheophyta</taxon>
        <taxon>Spermatophyta</taxon>
        <taxon>Magnoliopsida</taxon>
        <taxon>eudicotyledons</taxon>
        <taxon>Gunneridae</taxon>
        <taxon>Pentapetalae</taxon>
        <taxon>asterids</taxon>
        <taxon>lamiids</taxon>
        <taxon>Lamiales</taxon>
        <taxon>Phrymaceae</taxon>
        <taxon>Erythranthe</taxon>
    </lineage>
</organism>
<feature type="region of interest" description="Disordered" evidence="1">
    <location>
        <begin position="339"/>
        <end position="365"/>
    </location>
</feature>
<dbReference type="PROSITE" id="PS51166">
    <property type="entry name" value="CBM20"/>
    <property type="match status" value="1"/>
</dbReference>
<dbReference type="InterPro" id="IPR002044">
    <property type="entry name" value="CBM20"/>
</dbReference>
<evidence type="ECO:0000313" key="4">
    <source>
        <dbReference type="Proteomes" id="UP000030748"/>
    </source>
</evidence>
<accession>A0A022QJG9</accession>
<dbReference type="STRING" id="4155.A0A022QJG9"/>
<reference evidence="3 4" key="1">
    <citation type="journal article" date="2013" name="Proc. Natl. Acad. Sci. U.S.A.">
        <title>Fine-scale variation in meiotic recombination in Mimulus inferred from population shotgun sequencing.</title>
        <authorList>
            <person name="Hellsten U."/>
            <person name="Wright K.M."/>
            <person name="Jenkins J."/>
            <person name="Shu S."/>
            <person name="Yuan Y."/>
            <person name="Wessler S.R."/>
            <person name="Schmutz J."/>
            <person name="Willis J.H."/>
            <person name="Rokhsar D.S."/>
        </authorList>
    </citation>
    <scope>NUCLEOTIDE SEQUENCE [LARGE SCALE GENOMIC DNA]</scope>
    <source>
        <strain evidence="4">cv. DUN x IM62</strain>
    </source>
</reference>
<dbReference type="OMA" id="FPAEMFR"/>
<dbReference type="SMART" id="SM01065">
    <property type="entry name" value="CBM_2"/>
    <property type="match status" value="1"/>
</dbReference>
<evidence type="ECO:0000259" key="2">
    <source>
        <dbReference type="PROSITE" id="PS51166"/>
    </source>
</evidence>
<dbReference type="EMBL" id="KI631651">
    <property type="protein sequence ID" value="EYU26655.1"/>
    <property type="molecule type" value="Genomic_DNA"/>
</dbReference>
<dbReference type="Pfam" id="PF00686">
    <property type="entry name" value="CBM_20"/>
    <property type="match status" value="1"/>
</dbReference>
<dbReference type="eggNOG" id="ENOG502QU99">
    <property type="taxonomic scope" value="Eukaryota"/>
</dbReference>
<feature type="domain" description="CBM20" evidence="2">
    <location>
        <begin position="85"/>
        <end position="187"/>
    </location>
</feature>
<gene>
    <name evidence="3" type="ORF">MIMGU_mgv1a007499mg</name>
</gene>
<dbReference type="KEGG" id="egt:105970094"/>
<name>A0A022QJG9_ERYGU</name>
<dbReference type="OrthoDB" id="550577at2759"/>
<dbReference type="Gene3D" id="2.60.40.10">
    <property type="entry name" value="Immunoglobulins"/>
    <property type="match status" value="1"/>
</dbReference>
<proteinExistence type="predicted"/>